<dbReference type="AlphaFoldDB" id="A0A6G6J2I0"/>
<dbReference type="RefSeq" id="WP_024763351.1">
    <property type="nucleotide sequence ID" value="NZ_CP049140.1"/>
</dbReference>
<reference evidence="2 3" key="1">
    <citation type="submission" date="2020-02" db="EMBL/GenBank/DDBJ databases">
        <title>Integrative conjugative elements (ICEs) and plasmids drive adaptation of Pseudomonas nitroreducens strain HBP1 to wastewater environment.</title>
        <authorList>
            <person name="Sentchilo V."/>
            <person name="Carraro N."/>
            <person name="Bertelli C."/>
            <person name="van der Meer J.R."/>
        </authorList>
    </citation>
    <scope>NUCLEOTIDE SEQUENCE [LARGE SCALE GENOMIC DNA]</scope>
    <source>
        <strain evidence="2 3">HBP1</strain>
    </source>
</reference>
<gene>
    <name evidence="2" type="ORF">G5B91_24615</name>
    <name evidence="1" type="ORF">I5I61_05570</name>
</gene>
<evidence type="ECO:0000313" key="4">
    <source>
        <dbReference type="Proteomes" id="UP000608450"/>
    </source>
</evidence>
<accession>A0A6G6J2I0</accession>
<organism evidence="2 3">
    <name type="scientific">Pseudomonas nitroreducens</name>
    <dbReference type="NCBI Taxonomy" id="46680"/>
    <lineage>
        <taxon>Bacteria</taxon>
        <taxon>Pseudomonadati</taxon>
        <taxon>Pseudomonadota</taxon>
        <taxon>Gammaproteobacteria</taxon>
        <taxon>Pseudomonadales</taxon>
        <taxon>Pseudomonadaceae</taxon>
        <taxon>Pseudomonas</taxon>
    </lineage>
</organism>
<dbReference type="GeneID" id="300408375"/>
<dbReference type="Proteomes" id="UP000501063">
    <property type="component" value="Chromosome"/>
</dbReference>
<dbReference type="EMBL" id="CP049140">
    <property type="protein sequence ID" value="QIE89270.1"/>
    <property type="molecule type" value="Genomic_DNA"/>
</dbReference>
<name>A0A6G6J2I0_PSENT</name>
<evidence type="ECO:0000313" key="1">
    <source>
        <dbReference type="EMBL" id="MBG6286908.1"/>
    </source>
</evidence>
<evidence type="ECO:0000313" key="2">
    <source>
        <dbReference type="EMBL" id="QIE89270.1"/>
    </source>
</evidence>
<protein>
    <submittedName>
        <fullName evidence="2">Uncharacterized protein</fullName>
    </submittedName>
</protein>
<dbReference type="Proteomes" id="UP000608450">
    <property type="component" value="Unassembled WGS sequence"/>
</dbReference>
<proteinExistence type="predicted"/>
<sequence length="80" mass="8853">MSFSDIPQIPLFKRFFSADGRDCRVVSCTRLLSGYANSRHARYWGKALGGLLRDGAAPEHVRRNGSLVFFAPFGSFAELG</sequence>
<reference evidence="1 4" key="2">
    <citation type="submission" date="2020-11" db="EMBL/GenBank/DDBJ databases">
        <title>Enhanced detection system for hospital associated transmission using whole genome sequencing surveillance.</title>
        <authorList>
            <person name="Harrison L.H."/>
            <person name="Van Tyne D."/>
            <person name="Marsh J.W."/>
            <person name="Griffith M.P."/>
            <person name="Snyder D.J."/>
            <person name="Cooper V.S."/>
            <person name="Mustapha M."/>
        </authorList>
    </citation>
    <scope>NUCLEOTIDE SEQUENCE [LARGE SCALE GENOMIC DNA]</scope>
    <source>
        <strain evidence="1 4">PSA00705</strain>
    </source>
</reference>
<evidence type="ECO:0000313" key="3">
    <source>
        <dbReference type="Proteomes" id="UP000501063"/>
    </source>
</evidence>
<keyword evidence="4" id="KW-1185">Reference proteome</keyword>
<dbReference type="EMBL" id="JADTFC010000008">
    <property type="protein sequence ID" value="MBG6286908.1"/>
    <property type="molecule type" value="Genomic_DNA"/>
</dbReference>
<dbReference type="KEGG" id="pnt:G5B91_24615"/>